<evidence type="ECO:0000256" key="2">
    <source>
        <dbReference type="ARBA" id="ARBA00023125"/>
    </source>
</evidence>
<dbReference type="GO" id="GO:0003677">
    <property type="term" value="F:DNA binding"/>
    <property type="evidence" value="ECO:0007669"/>
    <property type="project" value="UniProtKB-UniRule"/>
</dbReference>
<evidence type="ECO:0000256" key="3">
    <source>
        <dbReference type="ARBA" id="ARBA00023163"/>
    </source>
</evidence>
<evidence type="ECO:0000256" key="4">
    <source>
        <dbReference type="PROSITE-ProRule" id="PRU00335"/>
    </source>
</evidence>
<dbReference type="PANTHER" id="PTHR47506:SF1">
    <property type="entry name" value="HTH-TYPE TRANSCRIPTIONAL REGULATOR YJDC"/>
    <property type="match status" value="1"/>
</dbReference>
<keyword evidence="3" id="KW-0804">Transcription</keyword>
<dbReference type="Proteomes" id="UP000194948">
    <property type="component" value="Chromosome"/>
</dbReference>
<evidence type="ECO:0000313" key="7">
    <source>
        <dbReference type="Proteomes" id="UP000194948"/>
    </source>
</evidence>
<gene>
    <name evidence="6" type="ORF">A5821_000193</name>
</gene>
<organism evidence="6 7">
    <name type="scientific">Candidatus Enterococcus palustris</name>
    <dbReference type="NCBI Taxonomy" id="1834189"/>
    <lineage>
        <taxon>Bacteria</taxon>
        <taxon>Bacillati</taxon>
        <taxon>Bacillota</taxon>
        <taxon>Bacilli</taxon>
        <taxon>Lactobacillales</taxon>
        <taxon>Enterococcaceae</taxon>
        <taxon>Enterococcus</taxon>
    </lineage>
</organism>
<dbReference type="PANTHER" id="PTHR47506">
    <property type="entry name" value="TRANSCRIPTIONAL REGULATORY PROTEIN"/>
    <property type="match status" value="1"/>
</dbReference>
<name>A0AAQ3W5Z7_9ENTE</name>
<dbReference type="InterPro" id="IPR009057">
    <property type="entry name" value="Homeodomain-like_sf"/>
</dbReference>
<accession>A0AAQ3W5Z7</accession>
<reference evidence="6 7" key="2">
    <citation type="submission" date="2024-03" db="EMBL/GenBank/DDBJ databases">
        <title>The Genome Sequence of Enterococcus sp. DIV0205d.</title>
        <authorList>
            <consortium name="The Broad Institute Genomics Platform"/>
            <consortium name="The Broad Institute Microbial Omics Core"/>
            <consortium name="The Broad Institute Genomic Center for Infectious Diseases"/>
            <person name="Earl A."/>
            <person name="Manson A."/>
            <person name="Gilmore M."/>
            <person name="Schwartman J."/>
            <person name="Shea T."/>
            <person name="Abouelleil A."/>
            <person name="Cao P."/>
            <person name="Chapman S."/>
            <person name="Cusick C."/>
            <person name="Young S."/>
            <person name="Neafsey D."/>
            <person name="Nusbaum C."/>
            <person name="Birren B."/>
        </authorList>
    </citation>
    <scope>NUCLEOTIDE SEQUENCE [LARGE SCALE GENOMIC DNA]</scope>
    <source>
        <strain evidence="6 7">7F3_DIV0205</strain>
    </source>
</reference>
<dbReference type="EMBL" id="CP147244">
    <property type="protein sequence ID" value="WYJ99117.1"/>
    <property type="molecule type" value="Genomic_DNA"/>
</dbReference>
<evidence type="ECO:0000256" key="1">
    <source>
        <dbReference type="ARBA" id="ARBA00023015"/>
    </source>
</evidence>
<reference evidence="7" key="1">
    <citation type="submission" date="2017-05" db="EMBL/GenBank/DDBJ databases">
        <title>The Genome Sequence of EEnterococcus faecalis 9F2_4866.</title>
        <authorList>
            <consortium name="The Broad Institute Genomics Platform"/>
            <consortium name="The Broad Institute Genomic Center for Infectious Diseases"/>
            <person name="Earl A."/>
            <person name="Manson A."/>
            <person name="Schwartman J."/>
            <person name="Gilmore M."/>
            <person name="Abouelleil A."/>
            <person name="Cao P."/>
            <person name="Chapman S."/>
            <person name="Cusick C."/>
            <person name="Shea T."/>
            <person name="Young S."/>
            <person name="Neafsey D."/>
            <person name="Nusbaum C."/>
            <person name="Birren B."/>
        </authorList>
    </citation>
    <scope>NUCLEOTIDE SEQUENCE [LARGE SCALE GENOMIC DNA]</scope>
    <source>
        <strain evidence="7">7F3_DIV0205</strain>
    </source>
</reference>
<dbReference type="Pfam" id="PF00440">
    <property type="entry name" value="TetR_N"/>
    <property type="match status" value="1"/>
</dbReference>
<keyword evidence="2 4" id="KW-0238">DNA-binding</keyword>
<protein>
    <recommendedName>
        <fullName evidence="5">HTH tetR-type domain-containing protein</fullName>
    </recommendedName>
</protein>
<dbReference type="RefSeq" id="WP_086312529.1">
    <property type="nucleotide sequence ID" value="NZ_CP147244.1"/>
</dbReference>
<dbReference type="AlphaFoldDB" id="A0AAQ3W5Z7"/>
<sequence length="215" mass="25748">MPKKTFFHLTEEKQQRLLEAASSEFSRTSLKGASIANIVKLAEIPRGSFYQYFEDKEDLYYYYFELLRQKRKKNIEKYLKEADGDLFKGMEVYFTKVIFDVLTGEHASFYQNFFMNMDYQATNRVSPQFTRNDEKGAYRQKKRHGHELYKLIDRSKICIQDEHEFKMLMQMIMNTVYSSIAEGYRQLEENPKYNIEQLVDDFKTKLGWLKNGICK</sequence>
<feature type="DNA-binding region" description="H-T-H motif" evidence="4">
    <location>
        <begin position="34"/>
        <end position="53"/>
    </location>
</feature>
<proteinExistence type="predicted"/>
<keyword evidence="1" id="KW-0805">Transcription regulation</keyword>
<keyword evidence="7" id="KW-1185">Reference proteome</keyword>
<feature type="domain" description="HTH tetR-type" evidence="5">
    <location>
        <begin position="11"/>
        <end position="71"/>
    </location>
</feature>
<dbReference type="Gene3D" id="1.10.357.10">
    <property type="entry name" value="Tetracycline Repressor, domain 2"/>
    <property type="match status" value="1"/>
</dbReference>
<dbReference type="InterPro" id="IPR001647">
    <property type="entry name" value="HTH_TetR"/>
</dbReference>
<evidence type="ECO:0000259" key="5">
    <source>
        <dbReference type="PROSITE" id="PS50977"/>
    </source>
</evidence>
<dbReference type="PROSITE" id="PS50977">
    <property type="entry name" value="HTH_TETR_2"/>
    <property type="match status" value="1"/>
</dbReference>
<dbReference type="SUPFAM" id="SSF46689">
    <property type="entry name" value="Homeodomain-like"/>
    <property type="match status" value="1"/>
</dbReference>
<evidence type="ECO:0000313" key="6">
    <source>
        <dbReference type="EMBL" id="WYJ99117.1"/>
    </source>
</evidence>
<dbReference type="Pfam" id="PF17924">
    <property type="entry name" value="TetR_C_19"/>
    <property type="match status" value="1"/>
</dbReference>